<keyword evidence="2" id="KW-1185">Reference proteome</keyword>
<sequence>MLKSSPEVEDIVQKCSEDVEACRAHTFFAACVTLASEKIDKQKRVSCGTLIEFADVMTCIYQSRLLPDNFSLSQFFELVDDYENAKVVGDLRIKQRSHLASLTKARDLARSHPELISLYHHL</sequence>
<name>A0A3P6TAT3_CYLGO</name>
<evidence type="ECO:0000313" key="2">
    <source>
        <dbReference type="Proteomes" id="UP000271889"/>
    </source>
</evidence>
<evidence type="ECO:0000313" key="1">
    <source>
        <dbReference type="EMBL" id="VDK82177.1"/>
    </source>
</evidence>
<proteinExistence type="predicted"/>
<accession>A0A3P6TAT3</accession>
<reference evidence="1 2" key="1">
    <citation type="submission" date="2018-11" db="EMBL/GenBank/DDBJ databases">
        <authorList>
            <consortium name="Pathogen Informatics"/>
        </authorList>
    </citation>
    <scope>NUCLEOTIDE SEQUENCE [LARGE SCALE GENOMIC DNA]</scope>
</reference>
<dbReference type="AlphaFoldDB" id="A0A3P6TAT3"/>
<dbReference type="Proteomes" id="UP000271889">
    <property type="component" value="Unassembled WGS sequence"/>
</dbReference>
<protein>
    <submittedName>
        <fullName evidence="1">Uncharacterized protein</fullName>
    </submittedName>
</protein>
<gene>
    <name evidence="1" type="ORF">CGOC_LOCUS7925</name>
</gene>
<organism evidence="1 2">
    <name type="scientific">Cylicostephanus goldi</name>
    <name type="common">Nematode worm</name>
    <dbReference type="NCBI Taxonomy" id="71465"/>
    <lineage>
        <taxon>Eukaryota</taxon>
        <taxon>Metazoa</taxon>
        <taxon>Ecdysozoa</taxon>
        <taxon>Nematoda</taxon>
        <taxon>Chromadorea</taxon>
        <taxon>Rhabditida</taxon>
        <taxon>Rhabditina</taxon>
        <taxon>Rhabditomorpha</taxon>
        <taxon>Strongyloidea</taxon>
        <taxon>Strongylidae</taxon>
        <taxon>Cylicostephanus</taxon>
    </lineage>
</organism>
<dbReference type="EMBL" id="UYRV01028261">
    <property type="protein sequence ID" value="VDK82177.1"/>
    <property type="molecule type" value="Genomic_DNA"/>
</dbReference>
<feature type="non-terminal residue" evidence="1">
    <location>
        <position position="122"/>
    </location>
</feature>